<comment type="function">
    <text evidence="1">Part of the binding-protein-dependent transport system for phosphate; probably responsible for the translocation of the substrate across the membrane.</text>
</comment>
<dbReference type="Gene3D" id="1.10.3720.10">
    <property type="entry name" value="MetI-like"/>
    <property type="match status" value="1"/>
</dbReference>
<dbReference type="NCBIfam" id="TIGR00974">
    <property type="entry name" value="3a0107s02c"/>
    <property type="match status" value="1"/>
</dbReference>
<protein>
    <recommendedName>
        <fullName evidence="10">Phosphate transport system permease protein PstA</fullName>
    </recommendedName>
</protein>
<reference evidence="13" key="1">
    <citation type="journal article" date="2019" name="Int. J. Syst. Evol. Microbiol.">
        <title>The Global Catalogue of Microorganisms (GCM) 10K type strain sequencing project: providing services to taxonomists for standard genome sequencing and annotation.</title>
        <authorList>
            <consortium name="The Broad Institute Genomics Platform"/>
            <consortium name="The Broad Institute Genome Sequencing Center for Infectious Disease"/>
            <person name="Wu L."/>
            <person name="Ma J."/>
        </authorList>
    </citation>
    <scope>NUCLEOTIDE SEQUENCE [LARGE SCALE GENOMIC DNA]</scope>
    <source>
        <strain evidence="13">JCM 9377</strain>
    </source>
</reference>
<keyword evidence="7 10" id="KW-0812">Transmembrane</keyword>
<dbReference type="Proteomes" id="UP001501237">
    <property type="component" value="Unassembled WGS sequence"/>
</dbReference>
<keyword evidence="9 10" id="KW-0472">Membrane</keyword>
<dbReference type="RefSeq" id="WP_344839251.1">
    <property type="nucleotide sequence ID" value="NZ_BAAAUV010000044.1"/>
</dbReference>
<gene>
    <name evidence="12" type="primary">pstA_2</name>
    <name evidence="12" type="ORF">GCM10010468_78330</name>
</gene>
<dbReference type="PANTHER" id="PTHR42922">
    <property type="entry name" value="PHOSPHATE TRANSPORT SYSTEM PERMEASE PROTEIN PSTA"/>
    <property type="match status" value="1"/>
</dbReference>
<evidence type="ECO:0000313" key="13">
    <source>
        <dbReference type="Proteomes" id="UP001501237"/>
    </source>
</evidence>
<name>A0ABP6QNE0_9ACTN</name>
<organism evidence="12 13">
    <name type="scientific">Actinocorallia longicatena</name>
    <dbReference type="NCBI Taxonomy" id="111803"/>
    <lineage>
        <taxon>Bacteria</taxon>
        <taxon>Bacillati</taxon>
        <taxon>Actinomycetota</taxon>
        <taxon>Actinomycetes</taxon>
        <taxon>Streptosporangiales</taxon>
        <taxon>Thermomonosporaceae</taxon>
        <taxon>Actinocorallia</taxon>
    </lineage>
</organism>
<keyword evidence="5 10" id="KW-1003">Cell membrane</keyword>
<proteinExistence type="inferred from homology"/>
<feature type="transmembrane region" description="Helical" evidence="10">
    <location>
        <begin position="146"/>
        <end position="164"/>
    </location>
</feature>
<dbReference type="SUPFAM" id="SSF161098">
    <property type="entry name" value="MetI-like"/>
    <property type="match status" value="1"/>
</dbReference>
<dbReference type="CDD" id="cd06261">
    <property type="entry name" value="TM_PBP2"/>
    <property type="match status" value="1"/>
</dbReference>
<feature type="transmembrane region" description="Helical" evidence="10">
    <location>
        <begin position="264"/>
        <end position="286"/>
    </location>
</feature>
<dbReference type="InterPro" id="IPR000515">
    <property type="entry name" value="MetI-like"/>
</dbReference>
<comment type="caution">
    <text evidence="12">The sequence shown here is derived from an EMBL/GenBank/DDBJ whole genome shotgun (WGS) entry which is preliminary data.</text>
</comment>
<keyword evidence="6" id="KW-0592">Phosphate transport</keyword>
<feature type="domain" description="ABC transmembrane type-1" evidence="11">
    <location>
        <begin position="77"/>
        <end position="282"/>
    </location>
</feature>
<evidence type="ECO:0000256" key="2">
    <source>
        <dbReference type="ARBA" id="ARBA00004651"/>
    </source>
</evidence>
<evidence type="ECO:0000256" key="8">
    <source>
        <dbReference type="ARBA" id="ARBA00022989"/>
    </source>
</evidence>
<dbReference type="PANTHER" id="PTHR42922:SF1">
    <property type="entry name" value="PHOSPHATE TRANSPORT SYSTEM PERMEASE PROTEIN PSTA"/>
    <property type="match status" value="1"/>
</dbReference>
<feature type="transmembrane region" description="Helical" evidence="10">
    <location>
        <begin position="196"/>
        <end position="217"/>
    </location>
</feature>
<evidence type="ECO:0000256" key="6">
    <source>
        <dbReference type="ARBA" id="ARBA00022592"/>
    </source>
</evidence>
<dbReference type="Pfam" id="PF00528">
    <property type="entry name" value="BPD_transp_1"/>
    <property type="match status" value="1"/>
</dbReference>
<dbReference type="EMBL" id="BAAAUV010000044">
    <property type="protein sequence ID" value="GAA3241184.1"/>
    <property type="molecule type" value="Genomic_DNA"/>
</dbReference>
<evidence type="ECO:0000259" key="11">
    <source>
        <dbReference type="PROSITE" id="PS50928"/>
    </source>
</evidence>
<feature type="transmembrane region" description="Helical" evidence="10">
    <location>
        <begin position="115"/>
        <end position="140"/>
    </location>
</feature>
<keyword evidence="4" id="KW-0813">Transport</keyword>
<dbReference type="PROSITE" id="PS50928">
    <property type="entry name" value="ABC_TM1"/>
    <property type="match status" value="1"/>
</dbReference>
<dbReference type="InterPro" id="IPR035906">
    <property type="entry name" value="MetI-like_sf"/>
</dbReference>
<feature type="transmembrane region" description="Helical" evidence="10">
    <location>
        <begin position="24"/>
        <end position="45"/>
    </location>
</feature>
<comment type="similarity">
    <text evidence="3 10">Belongs to the binding-protein-dependent transport system permease family. CysTW subfamily.</text>
</comment>
<comment type="subcellular location">
    <subcellularLocation>
        <location evidence="2 10">Cell membrane</location>
        <topology evidence="2 10">Multi-pass membrane protein</topology>
    </subcellularLocation>
</comment>
<sequence>MSAPSPALPQISARRKTVDRIMHGLMYVFFGLALVPLISLIWMVVKSGISRLDGDFLSHSSKGVAGFQPGGGAYHAIVGTLEIMLLTTIMAVPIAVLTAVYLVEYGQNKRLARIISFFVDVMTGVPSIIAGLFILAFWILVLGNQASGFAGALALAILMIPTVVRSSEEMLKLVPNELREASYALGVPRWRTITKVILPTAFSGMITGIMLAVARVMGETAPLLLVIGTTKVINTNPFSGSISSLPTFIWEQSGDPNQFSADRAWAGALTLILIIMLLNLGARLVARRTSIR</sequence>
<evidence type="ECO:0000256" key="4">
    <source>
        <dbReference type="ARBA" id="ARBA00022448"/>
    </source>
</evidence>
<dbReference type="InterPro" id="IPR051408">
    <property type="entry name" value="Phosphate_transprt_permease"/>
</dbReference>
<accession>A0ABP6QNE0</accession>
<evidence type="ECO:0000256" key="3">
    <source>
        <dbReference type="ARBA" id="ARBA00007069"/>
    </source>
</evidence>
<keyword evidence="13" id="KW-1185">Reference proteome</keyword>
<keyword evidence="8 10" id="KW-1133">Transmembrane helix</keyword>
<feature type="transmembrane region" description="Helical" evidence="10">
    <location>
        <begin position="83"/>
        <end position="103"/>
    </location>
</feature>
<evidence type="ECO:0000256" key="1">
    <source>
        <dbReference type="ARBA" id="ARBA00003510"/>
    </source>
</evidence>
<evidence type="ECO:0000256" key="10">
    <source>
        <dbReference type="RuleBase" id="RU363043"/>
    </source>
</evidence>
<evidence type="ECO:0000256" key="5">
    <source>
        <dbReference type="ARBA" id="ARBA00022475"/>
    </source>
</evidence>
<evidence type="ECO:0000313" key="12">
    <source>
        <dbReference type="EMBL" id="GAA3241184.1"/>
    </source>
</evidence>
<evidence type="ECO:0000256" key="7">
    <source>
        <dbReference type="ARBA" id="ARBA00022692"/>
    </source>
</evidence>
<evidence type="ECO:0000256" key="9">
    <source>
        <dbReference type="ARBA" id="ARBA00023136"/>
    </source>
</evidence>
<dbReference type="InterPro" id="IPR005672">
    <property type="entry name" value="Phosphate_PstA"/>
</dbReference>